<keyword evidence="2" id="KW-0812">Transmembrane</keyword>
<dbReference type="EMBL" id="MWWQ01000004">
    <property type="protein sequence ID" value="OZG53458.1"/>
    <property type="molecule type" value="Genomic_DNA"/>
</dbReference>
<evidence type="ECO:0000256" key="1">
    <source>
        <dbReference type="SAM" id="MobiDB-lite"/>
    </source>
</evidence>
<dbReference type="Pfam" id="PF05901">
    <property type="entry name" value="Excalibur"/>
    <property type="match status" value="1"/>
</dbReference>
<protein>
    <submittedName>
        <fullName evidence="4">Excalibur domain-containing protein</fullName>
    </submittedName>
</protein>
<keyword evidence="5" id="KW-1185">Reference proteome</keyword>
<name>A0A261F2Y4_9BIFI</name>
<dbReference type="PANTHER" id="PTHR24094">
    <property type="entry name" value="SECRETED PROTEIN"/>
    <property type="match status" value="1"/>
</dbReference>
<dbReference type="AlphaFoldDB" id="A0A261F2Y4"/>
<keyword evidence="2" id="KW-1133">Transmembrane helix</keyword>
<evidence type="ECO:0000313" key="5">
    <source>
        <dbReference type="Proteomes" id="UP000216454"/>
    </source>
</evidence>
<feature type="region of interest" description="Disordered" evidence="1">
    <location>
        <begin position="380"/>
        <end position="404"/>
    </location>
</feature>
<feature type="transmembrane region" description="Helical" evidence="2">
    <location>
        <begin position="47"/>
        <end position="64"/>
    </location>
</feature>
<accession>A0A261F2Y4</accession>
<dbReference type="InterPro" id="IPR008613">
    <property type="entry name" value="Excalibur_Ca-bd_domain"/>
</dbReference>
<feature type="domain" description="Excalibur calcium-binding" evidence="3">
    <location>
        <begin position="365"/>
        <end position="401"/>
    </location>
</feature>
<proteinExistence type="predicted"/>
<evidence type="ECO:0000256" key="2">
    <source>
        <dbReference type="SAM" id="Phobius"/>
    </source>
</evidence>
<evidence type="ECO:0000313" key="4">
    <source>
        <dbReference type="EMBL" id="OZG53458.1"/>
    </source>
</evidence>
<organism evidence="4 5">
    <name type="scientific">Pseudoscardovia suis</name>
    <dbReference type="NCBI Taxonomy" id="987063"/>
    <lineage>
        <taxon>Bacteria</taxon>
        <taxon>Bacillati</taxon>
        <taxon>Actinomycetota</taxon>
        <taxon>Actinomycetes</taxon>
        <taxon>Bifidobacteriales</taxon>
        <taxon>Bifidobacteriaceae</taxon>
        <taxon>Pseudoscardovia</taxon>
    </lineage>
</organism>
<evidence type="ECO:0000259" key="3">
    <source>
        <dbReference type="SMART" id="SM00894"/>
    </source>
</evidence>
<dbReference type="InterPro" id="IPR011089">
    <property type="entry name" value="GmrSD_C"/>
</dbReference>
<feature type="region of interest" description="Disordered" evidence="1">
    <location>
        <begin position="1"/>
        <end position="41"/>
    </location>
</feature>
<gene>
    <name evidence="4" type="ORF">PSSU_0224</name>
</gene>
<dbReference type="PANTHER" id="PTHR24094:SF15">
    <property type="entry name" value="AMP-DEPENDENT SYNTHETASE_LIGASE DOMAIN-CONTAINING PROTEIN-RELATED"/>
    <property type="match status" value="1"/>
</dbReference>
<feature type="region of interest" description="Disordered" evidence="1">
    <location>
        <begin position="69"/>
        <end position="124"/>
    </location>
</feature>
<dbReference type="SMART" id="SM00894">
    <property type="entry name" value="Excalibur"/>
    <property type="match status" value="1"/>
</dbReference>
<dbReference type="Pfam" id="PF07510">
    <property type="entry name" value="GmrSD_C"/>
    <property type="match status" value="1"/>
</dbReference>
<dbReference type="Proteomes" id="UP000216454">
    <property type="component" value="Unassembled WGS sequence"/>
</dbReference>
<feature type="compositionally biased region" description="Low complexity" evidence="1">
    <location>
        <begin position="69"/>
        <end position="104"/>
    </location>
</feature>
<feature type="compositionally biased region" description="Polar residues" evidence="1">
    <location>
        <begin position="105"/>
        <end position="120"/>
    </location>
</feature>
<feature type="compositionally biased region" description="Low complexity" evidence="1">
    <location>
        <begin position="324"/>
        <end position="363"/>
    </location>
</feature>
<comment type="caution">
    <text evidence="4">The sequence shown here is derived from an EMBL/GenBank/DDBJ whole genome shotgun (WGS) entry which is preliminary data.</text>
</comment>
<reference evidence="4 5" key="1">
    <citation type="journal article" date="2017" name="BMC Genomics">
        <title>Comparative genomic and phylogenomic analyses of the Bifidobacteriaceae family.</title>
        <authorList>
            <person name="Lugli G.A."/>
            <person name="Milani C."/>
            <person name="Turroni F."/>
            <person name="Duranti S."/>
            <person name="Mancabelli L."/>
            <person name="Mangifesta M."/>
            <person name="Ferrario C."/>
            <person name="Modesto M."/>
            <person name="Mattarelli P."/>
            <person name="Jiri K."/>
            <person name="van Sinderen D."/>
            <person name="Ventura M."/>
        </authorList>
    </citation>
    <scope>NUCLEOTIDE SEQUENCE [LARGE SCALE GENOMIC DNA]</scope>
    <source>
        <strain evidence="4 5">DSM 24744</strain>
    </source>
</reference>
<keyword evidence="2" id="KW-0472">Membrane</keyword>
<feature type="region of interest" description="Disordered" evidence="1">
    <location>
        <begin position="310"/>
        <end position="363"/>
    </location>
</feature>
<sequence length="404" mass="41538">MARKSSRSSSRGTSDPTPFMSPNGGRRGGSNRGSHGKHGKGKLTGKQIVLIVAAAFVVLCLIAQCSGGSQSPSSQPATTQSASEAPTASGSSSAASAAPSESASDTQAAPSQTDTAQAGSTDGGNLAQTVLDELAVQAPASKAGYSRDQFGAAWSDVDHNGCDTRNDILKRDMTNVTFKDNTHDCVVLTGTLNDPYTGKTIAFERGQDTSKAVQIDHVVALSNAWQTGAQNLSADQRLQLANDPYNLLAVDGPANQEKSDSDAASWLPSNTAFDCEYVARQIGVKHKYALWVTAGEKSAMQTVLATCPSQSVPTDGGVSDGAKAATQQLAAQDSAAQDSAAQSQTTQDSQAQVAGSGSSDGSDVYYARCADARAAGKAPLYAGQPGYREGLDGDNDGVACETRK</sequence>